<dbReference type="AlphaFoldDB" id="A0A9D2B2A6"/>
<dbReference type="Proteomes" id="UP000886829">
    <property type="component" value="Unassembled WGS sequence"/>
</dbReference>
<reference evidence="1" key="1">
    <citation type="journal article" date="2021" name="PeerJ">
        <title>Extensive microbial diversity within the chicken gut microbiome revealed by metagenomics and culture.</title>
        <authorList>
            <person name="Gilroy R."/>
            <person name="Ravi A."/>
            <person name="Getino M."/>
            <person name="Pursley I."/>
            <person name="Horton D.L."/>
            <person name="Alikhan N.F."/>
            <person name="Baker D."/>
            <person name="Gharbi K."/>
            <person name="Hall N."/>
            <person name="Watson M."/>
            <person name="Adriaenssens E.M."/>
            <person name="Foster-Nyarko E."/>
            <person name="Jarju S."/>
            <person name="Secka A."/>
            <person name="Antonio M."/>
            <person name="Oren A."/>
            <person name="Chaudhuri R.R."/>
            <person name="La Ragione R."/>
            <person name="Hildebrand F."/>
            <person name="Pallen M.J."/>
        </authorList>
    </citation>
    <scope>NUCLEOTIDE SEQUENCE</scope>
    <source>
        <strain evidence="1">USASDec5-558</strain>
    </source>
</reference>
<name>A0A9D2B2A6_9GAMM</name>
<gene>
    <name evidence="1" type="ORF">H9850_10175</name>
</gene>
<proteinExistence type="predicted"/>
<sequence>MSVKKSTIAGIAAACGVVAVLGGGYVASLVSYPAMIDQARVKVQEQLNAYFVDPVSGEPAKFSVDFSEPKFGIWNHELTLVVVNDEDFSKLRIPLTISTNYMGYDFNFDLVHATVNDEYVMQAYDFSTLTALQSSASYSMWSDELKFALKASYLNDLESFAEFAAHTKAINWFFEEQEKKLAQEQAADAADAVGAADADAAGAADAEASGAADTAEAAPILPEQRAQMIADKRESLKTEILQQLKDQNIAKDVGTLDIQVSVDPEENVKVSLMADSVVVANMAYQDLRLFSNYHGLHNFTAFDRADLSLDKIAIVNGDGYSLSQDVVLKTESSRVTKQGKFNLPFTLDIGSVEQISDYHTSGEVQNLNLKIFNEPHFLWSFAQYIEENPVTITFDKGSSFKLNTQLRADKYAKPVATAIPVTFSGSMGTMIETLPLSVIQGETQEQPEAISGAAQNTSDPESVPTVLKNPVFYSDFTLDVAANVQHIDDEQFVDLVPYFIVKGDKSTSHVRFELNDGELKAIVNGEEL</sequence>
<comment type="caution">
    <text evidence="1">The sequence shown here is derived from an EMBL/GenBank/DDBJ whole genome shotgun (WGS) entry which is preliminary data.</text>
</comment>
<organism evidence="1 2">
    <name type="scientific">Candidatus Anaerobiospirillum pullistercoris</name>
    <dbReference type="NCBI Taxonomy" id="2838452"/>
    <lineage>
        <taxon>Bacteria</taxon>
        <taxon>Pseudomonadati</taxon>
        <taxon>Pseudomonadota</taxon>
        <taxon>Gammaproteobacteria</taxon>
        <taxon>Aeromonadales</taxon>
        <taxon>Succinivibrionaceae</taxon>
        <taxon>Anaerobiospirillum</taxon>
    </lineage>
</organism>
<evidence type="ECO:0008006" key="3">
    <source>
        <dbReference type="Google" id="ProtNLM"/>
    </source>
</evidence>
<reference evidence="1" key="2">
    <citation type="submission" date="2021-04" db="EMBL/GenBank/DDBJ databases">
        <authorList>
            <person name="Gilroy R."/>
        </authorList>
    </citation>
    <scope>NUCLEOTIDE SEQUENCE</scope>
    <source>
        <strain evidence="1">USASDec5-558</strain>
    </source>
</reference>
<protein>
    <recommendedName>
        <fullName evidence="3">DUF945 family protein</fullName>
    </recommendedName>
</protein>
<accession>A0A9D2B2A6</accession>
<evidence type="ECO:0000313" key="2">
    <source>
        <dbReference type="Proteomes" id="UP000886829"/>
    </source>
</evidence>
<dbReference type="EMBL" id="DXEV01000202">
    <property type="protein sequence ID" value="HIX57819.1"/>
    <property type="molecule type" value="Genomic_DNA"/>
</dbReference>
<evidence type="ECO:0000313" key="1">
    <source>
        <dbReference type="EMBL" id="HIX57819.1"/>
    </source>
</evidence>